<evidence type="ECO:0000313" key="8">
    <source>
        <dbReference type="Proteomes" id="UP001162031"/>
    </source>
</evidence>
<dbReference type="InterPro" id="IPR029016">
    <property type="entry name" value="GAF-like_dom_sf"/>
</dbReference>
<keyword evidence="1" id="KW-0479">Metal-binding</keyword>
<feature type="region of interest" description="Disordered" evidence="5">
    <location>
        <begin position="673"/>
        <end position="707"/>
    </location>
</feature>
<evidence type="ECO:0000259" key="6">
    <source>
        <dbReference type="PROSITE" id="PS50178"/>
    </source>
</evidence>
<feature type="compositionally biased region" description="Polar residues" evidence="5">
    <location>
        <begin position="517"/>
        <end position="529"/>
    </location>
</feature>
<dbReference type="InterPro" id="IPR011011">
    <property type="entry name" value="Znf_FYVE_PHD"/>
</dbReference>
<dbReference type="SMART" id="SM00064">
    <property type="entry name" value="FYVE"/>
    <property type="match status" value="1"/>
</dbReference>
<dbReference type="EMBL" id="CANTFL010001444">
    <property type="protein sequence ID" value="CAI5740317.1"/>
    <property type="molecule type" value="Genomic_DNA"/>
</dbReference>
<dbReference type="AlphaFoldDB" id="A0AAV0UTP9"/>
<dbReference type="Pfam" id="PF01363">
    <property type="entry name" value="FYVE"/>
    <property type="match status" value="1"/>
</dbReference>
<evidence type="ECO:0000313" key="7">
    <source>
        <dbReference type="EMBL" id="CAI5740317.1"/>
    </source>
</evidence>
<dbReference type="GO" id="GO:0008270">
    <property type="term" value="F:zinc ion binding"/>
    <property type="evidence" value="ECO:0007669"/>
    <property type="project" value="UniProtKB-KW"/>
</dbReference>
<feature type="region of interest" description="Disordered" evidence="5">
    <location>
        <begin position="589"/>
        <end position="621"/>
    </location>
</feature>
<feature type="domain" description="FYVE-type" evidence="6">
    <location>
        <begin position="392"/>
        <end position="452"/>
    </location>
</feature>
<dbReference type="PANTHER" id="PTHR43102:SF2">
    <property type="entry name" value="GAF DOMAIN-CONTAINING PROTEIN"/>
    <property type="match status" value="1"/>
</dbReference>
<dbReference type="SUPFAM" id="SSF57903">
    <property type="entry name" value="FYVE/PHD zinc finger"/>
    <property type="match status" value="1"/>
</dbReference>
<evidence type="ECO:0000256" key="2">
    <source>
        <dbReference type="ARBA" id="ARBA00022771"/>
    </source>
</evidence>
<dbReference type="Proteomes" id="UP001162031">
    <property type="component" value="Unassembled WGS sequence"/>
</dbReference>
<keyword evidence="3" id="KW-0862">Zinc</keyword>
<keyword evidence="8" id="KW-1185">Reference proteome</keyword>
<evidence type="ECO:0000256" key="3">
    <source>
        <dbReference type="ARBA" id="ARBA00022833"/>
    </source>
</evidence>
<dbReference type="InterPro" id="IPR013083">
    <property type="entry name" value="Znf_RING/FYVE/PHD"/>
</dbReference>
<feature type="compositionally biased region" description="Polar residues" evidence="5">
    <location>
        <begin position="677"/>
        <end position="686"/>
    </location>
</feature>
<proteinExistence type="predicted"/>
<keyword evidence="2 4" id="KW-0863">Zinc-finger</keyword>
<evidence type="ECO:0000256" key="4">
    <source>
        <dbReference type="PROSITE-ProRule" id="PRU00091"/>
    </source>
</evidence>
<comment type="caution">
    <text evidence="7">The sequence shown here is derived from an EMBL/GenBank/DDBJ whole genome shotgun (WGS) entry which is preliminary data.</text>
</comment>
<evidence type="ECO:0000256" key="1">
    <source>
        <dbReference type="ARBA" id="ARBA00022723"/>
    </source>
</evidence>
<evidence type="ECO:0000256" key="5">
    <source>
        <dbReference type="SAM" id="MobiDB-lite"/>
    </source>
</evidence>
<sequence length="868" mass="96057">MNDSYYAGSSCHGSVRSSDYQSSVTSPASARHALLSRSFVHALVTDHDLFTTATSVVPHLQAVVKHRNDRGHSSSMWQRPVLDRQQQPPPPPPCWVVRKQQHKQQQLYQSGEITEFDRATLPSMRIVDSAFWHRMTLNCRLEEAMDMLFGREAHQFDASMAALFGARKYRSGDRLVAREFHGRAPSSNWEDDAGLADHVQPGWVALQSVVLRPRRSLNPVTAAKRTSRRQRLCFAAYAQHCPDTNEAFYTMKTLPKSTQAQVTHWDRDQQQSAEQALRGDTDHIAAGYHLTSLYSDLSGHQTRIVMTAYVCHSPGGLAATDGLRARSKLWPRSCQASHSGSSHRQYSPPIANAEAKYVVKLLANATTSFEQLVRRRRFGNQSFLHTPTKHGADGDDNCKVCRKAFGLLRPQRFCQLCAQCVCRECSHKFDVEPMARRVRRTRICYPCAANVDASVFQPENPLLHASFSTYSALVAPAARRSREHRQDEVDNAARTKRSPTVCDRILKRDDVRRHSRSSAQHTADATASPQAACHRTSTHRQAHGHSAMTTSASCSSTPGRQLADALFSSNPLIRARALQVVRQVVKHVTAGPAPASSTSASSSSPSSETSSMPVKHPRYPDRNVVDKYLEARLRLSSIARCGDPTATEERSTSIERDGSGTVAIAAEDHHRPRRRLTSGQCCTPSTKCDARPPVTPRAQTPPPPHAAMKQSICELDLDDEVDSAALDSICDIAAVRMRCATAFIVAVHQTHGAQAQRIVGASSAPRPQYIDDAIVCPLSLMANGKPFMITDPVRDAALRNLRLVRDLGVRFFAGFPIKAPDGDVVACLCTVDARVRETMSLQDFRAMRALSKLASDLFEEEVNPYTLR</sequence>
<dbReference type="InterPro" id="IPR003018">
    <property type="entry name" value="GAF"/>
</dbReference>
<dbReference type="InterPro" id="IPR000306">
    <property type="entry name" value="Znf_FYVE"/>
</dbReference>
<dbReference type="Gene3D" id="3.30.40.10">
    <property type="entry name" value="Zinc/RING finger domain, C3HC4 (zinc finger)"/>
    <property type="match status" value="1"/>
</dbReference>
<dbReference type="Pfam" id="PF01590">
    <property type="entry name" value="GAF"/>
    <property type="match status" value="1"/>
</dbReference>
<reference evidence="7" key="1">
    <citation type="submission" date="2022-12" db="EMBL/GenBank/DDBJ databases">
        <authorList>
            <person name="Webb A."/>
        </authorList>
    </citation>
    <scope>NUCLEOTIDE SEQUENCE</scope>
    <source>
        <strain evidence="7">Hp1</strain>
    </source>
</reference>
<feature type="region of interest" description="Disordered" evidence="5">
    <location>
        <begin position="1"/>
        <end position="22"/>
    </location>
</feature>
<organism evidence="7 8">
    <name type="scientific">Hyaloperonospora brassicae</name>
    <name type="common">Brassica downy mildew</name>
    <name type="synonym">Peronospora brassicae</name>
    <dbReference type="NCBI Taxonomy" id="162125"/>
    <lineage>
        <taxon>Eukaryota</taxon>
        <taxon>Sar</taxon>
        <taxon>Stramenopiles</taxon>
        <taxon>Oomycota</taxon>
        <taxon>Peronosporomycetes</taxon>
        <taxon>Peronosporales</taxon>
        <taxon>Peronosporaceae</taxon>
        <taxon>Hyaloperonospora</taxon>
    </lineage>
</organism>
<feature type="region of interest" description="Disordered" evidence="5">
    <location>
        <begin position="478"/>
        <end position="559"/>
    </location>
</feature>
<accession>A0AAV0UTP9</accession>
<feature type="compositionally biased region" description="Low complexity" evidence="5">
    <location>
        <begin position="546"/>
        <end position="557"/>
    </location>
</feature>
<feature type="compositionally biased region" description="Polar residues" evidence="5">
    <location>
        <begin position="11"/>
        <end position="22"/>
    </location>
</feature>
<gene>
    <name evidence="7" type="ORF">HBR001_LOCUS8114</name>
</gene>
<dbReference type="InterPro" id="IPR017455">
    <property type="entry name" value="Znf_FYVE-rel"/>
</dbReference>
<protein>
    <recommendedName>
        <fullName evidence="6">FYVE-type domain-containing protein</fullName>
    </recommendedName>
</protein>
<dbReference type="SUPFAM" id="SSF55781">
    <property type="entry name" value="GAF domain-like"/>
    <property type="match status" value="1"/>
</dbReference>
<dbReference type="PROSITE" id="PS50178">
    <property type="entry name" value="ZF_FYVE"/>
    <property type="match status" value="1"/>
</dbReference>
<feature type="compositionally biased region" description="Low complexity" evidence="5">
    <location>
        <begin position="589"/>
        <end position="611"/>
    </location>
</feature>
<name>A0AAV0UTP9_HYABA</name>
<dbReference type="Gene3D" id="3.30.450.40">
    <property type="match status" value="1"/>
</dbReference>
<dbReference type="CDD" id="cd15745">
    <property type="entry name" value="FYVE_RUFY4"/>
    <property type="match status" value="1"/>
</dbReference>
<feature type="compositionally biased region" description="Pro residues" evidence="5">
    <location>
        <begin position="693"/>
        <end position="705"/>
    </location>
</feature>
<dbReference type="PANTHER" id="PTHR43102">
    <property type="entry name" value="SLR1143 PROTEIN"/>
    <property type="match status" value="1"/>
</dbReference>
<feature type="compositionally biased region" description="Basic and acidic residues" evidence="5">
    <location>
        <begin position="484"/>
        <end position="493"/>
    </location>
</feature>